<feature type="transmembrane region" description="Helical" evidence="1">
    <location>
        <begin position="89"/>
        <end position="110"/>
    </location>
</feature>
<feature type="transmembrane region" description="Helical" evidence="1">
    <location>
        <begin position="12"/>
        <end position="29"/>
    </location>
</feature>
<name>A0A6G0TT81_APHGL</name>
<protein>
    <submittedName>
        <fullName evidence="2">Uncharacterized protein</fullName>
    </submittedName>
</protein>
<evidence type="ECO:0000313" key="3">
    <source>
        <dbReference type="Proteomes" id="UP000475862"/>
    </source>
</evidence>
<keyword evidence="1" id="KW-0472">Membrane</keyword>
<keyword evidence="1" id="KW-0812">Transmembrane</keyword>
<comment type="caution">
    <text evidence="2">The sequence shown here is derived from an EMBL/GenBank/DDBJ whole genome shotgun (WGS) entry which is preliminary data.</text>
</comment>
<gene>
    <name evidence="2" type="ORF">AGLY_006388</name>
</gene>
<dbReference type="Proteomes" id="UP000475862">
    <property type="component" value="Unassembled WGS sequence"/>
</dbReference>
<keyword evidence="3" id="KW-1185">Reference proteome</keyword>
<accession>A0A6G0TT81</accession>
<dbReference type="EMBL" id="VYZN01000018">
    <property type="protein sequence ID" value="KAE9537365.1"/>
    <property type="molecule type" value="Genomic_DNA"/>
</dbReference>
<proteinExistence type="predicted"/>
<keyword evidence="1" id="KW-1133">Transmembrane helix</keyword>
<organism evidence="2 3">
    <name type="scientific">Aphis glycines</name>
    <name type="common">Soybean aphid</name>
    <dbReference type="NCBI Taxonomy" id="307491"/>
    <lineage>
        <taxon>Eukaryota</taxon>
        <taxon>Metazoa</taxon>
        <taxon>Ecdysozoa</taxon>
        <taxon>Arthropoda</taxon>
        <taxon>Hexapoda</taxon>
        <taxon>Insecta</taxon>
        <taxon>Pterygota</taxon>
        <taxon>Neoptera</taxon>
        <taxon>Paraneoptera</taxon>
        <taxon>Hemiptera</taxon>
        <taxon>Sternorrhyncha</taxon>
        <taxon>Aphidomorpha</taxon>
        <taxon>Aphidoidea</taxon>
        <taxon>Aphididae</taxon>
        <taxon>Aphidini</taxon>
        <taxon>Aphis</taxon>
        <taxon>Aphis</taxon>
    </lineage>
</organism>
<evidence type="ECO:0000313" key="2">
    <source>
        <dbReference type="EMBL" id="KAE9537365.1"/>
    </source>
</evidence>
<dbReference type="AlphaFoldDB" id="A0A6G0TT81"/>
<feature type="transmembrane region" description="Helical" evidence="1">
    <location>
        <begin position="49"/>
        <end position="68"/>
    </location>
</feature>
<sequence length="420" mass="49576">MNTFKHIKCFKYTGTFAQYDIFILILYNICNNLNSKKSNVTDLIFYNVSRKILFLWHITKYLFYFKIFGNIKLGYMKNIENYLYNISNVVLIQTEFYLNILIYIIFLPWVENAIDDVIILNSWYVQNLTTLNIIKFQLSSKAVCRHVCILPTHSKINNDTKIKKEMYCLFFIIIWKNSSLVFKKDYIFKINIIRCSESLKPVDDIEITEYQIPILILCRIPIKININNLSKKEGTENKRQYKQCINVLILMGWMTSLRIGIKCNPLYLVLVAVTVEKLLSNKYVERKEMTYEERSVKFKISSLFVNDVDPLKCNESKIHKKSPLGSWFEGYKILSGARNVPIGFTMMFIFILFCKHFSSPKLAQKYKCSIFSESLQNLFNTRPFGSKRTHVCILIPKIDKQQYFIRNLSMNIIIRCSHVI</sequence>
<reference evidence="2 3" key="1">
    <citation type="submission" date="2019-08" db="EMBL/GenBank/DDBJ databases">
        <title>The genome of the soybean aphid Biotype 1, its phylome, world population structure and adaptation to the North American continent.</title>
        <authorList>
            <person name="Giordano R."/>
            <person name="Donthu R.K."/>
            <person name="Hernandez A.G."/>
            <person name="Wright C.L."/>
            <person name="Zimin A.V."/>
        </authorList>
    </citation>
    <scope>NUCLEOTIDE SEQUENCE [LARGE SCALE GENOMIC DNA]</scope>
    <source>
        <tissue evidence="2">Whole aphids</tissue>
    </source>
</reference>
<evidence type="ECO:0000256" key="1">
    <source>
        <dbReference type="SAM" id="Phobius"/>
    </source>
</evidence>